<dbReference type="GO" id="GO:0003677">
    <property type="term" value="F:DNA binding"/>
    <property type="evidence" value="ECO:0007669"/>
    <property type="project" value="UniProtKB-KW"/>
</dbReference>
<dbReference type="GO" id="GO:0000974">
    <property type="term" value="C:Prp19 complex"/>
    <property type="evidence" value="ECO:0007669"/>
    <property type="project" value="TreeGrafter"/>
</dbReference>
<feature type="compositionally biased region" description="Low complexity" evidence="7">
    <location>
        <begin position="475"/>
        <end position="484"/>
    </location>
</feature>
<dbReference type="GO" id="GO:0017070">
    <property type="term" value="F:U6 snRNA binding"/>
    <property type="evidence" value="ECO:0007669"/>
    <property type="project" value="TreeGrafter"/>
</dbReference>
<keyword evidence="10" id="KW-1185">Reference proteome</keyword>
<keyword evidence="3 6" id="KW-0862">Zinc</keyword>
<feature type="region of interest" description="Disordered" evidence="7">
    <location>
        <begin position="402"/>
        <end position="521"/>
    </location>
</feature>
<dbReference type="InterPro" id="IPR035979">
    <property type="entry name" value="RBD_domain_sf"/>
</dbReference>
<reference evidence="9 10" key="1">
    <citation type="submission" date="2019-05" db="EMBL/GenBank/DDBJ databases">
        <title>Mikania micrantha, genome provides insights into the molecular mechanism of rapid growth.</title>
        <authorList>
            <person name="Liu B."/>
        </authorList>
    </citation>
    <scope>NUCLEOTIDE SEQUENCE [LARGE SCALE GENOMIC DNA]</scope>
    <source>
        <strain evidence="9">NLD-2019</strain>
        <tissue evidence="9">Leaf</tissue>
    </source>
</reference>
<name>A0A5N6M0G9_9ASTR</name>
<dbReference type="SUPFAM" id="SSF54928">
    <property type="entry name" value="RNA-binding domain, RBD"/>
    <property type="match status" value="1"/>
</dbReference>
<dbReference type="FunFam" id="4.10.1000.10:FF:000036">
    <property type="entry name" value="Zinc finger CCCH domain-containing protein 4"/>
    <property type="match status" value="1"/>
</dbReference>
<dbReference type="PROSITE" id="PS50103">
    <property type="entry name" value="ZF_C3H1"/>
    <property type="match status" value="1"/>
</dbReference>
<dbReference type="GO" id="GO:0071006">
    <property type="term" value="C:U2-type catalytic step 1 spliceosome"/>
    <property type="evidence" value="ECO:0007669"/>
    <property type="project" value="TreeGrafter"/>
</dbReference>
<keyword evidence="4" id="KW-0694">RNA-binding</keyword>
<accession>A0A5N6M0G9</accession>
<feature type="compositionally biased region" description="Pro residues" evidence="7">
    <location>
        <begin position="485"/>
        <end position="497"/>
    </location>
</feature>
<dbReference type="Pfam" id="PF16131">
    <property type="entry name" value="Torus"/>
    <property type="match status" value="1"/>
</dbReference>
<dbReference type="PANTHER" id="PTHR14089:SF6">
    <property type="entry name" value="PRE-MRNA-SPLICING FACTOR RBM22"/>
    <property type="match status" value="1"/>
</dbReference>
<evidence type="ECO:0000313" key="9">
    <source>
        <dbReference type="EMBL" id="KAD3067385.1"/>
    </source>
</evidence>
<evidence type="ECO:0000256" key="5">
    <source>
        <dbReference type="ARBA" id="ARBA00023125"/>
    </source>
</evidence>
<dbReference type="GO" id="GO:0071007">
    <property type="term" value="C:U2-type catalytic step 2 spliceosome"/>
    <property type="evidence" value="ECO:0007669"/>
    <property type="project" value="TreeGrafter"/>
</dbReference>
<evidence type="ECO:0000256" key="2">
    <source>
        <dbReference type="ARBA" id="ARBA00022771"/>
    </source>
</evidence>
<sequence length="521" mass="59232">MNLIINKLEQLSIKYVTAVVKESGVEVNQLFFHDPDGYMIEICNCHVLPVLPIKNLPTVAQINKSSSLLHDKVRSKNHFCGEDEALMMDNLLDLFPQSIYFIQQIFALLDSTRVRFFAHIAIDSLYPQTSYFLLSSSSLSPNETDLISTVIMAHRVLRDLEADGWERSDFPIICESCLGDNPYIRMTKENYGAECKICTRPFTVFMWRPGRDARYKKTEICQTCSKLKNVCQVCVLDLEYGLPVQVRDTALSINSNDAIPKSDVNREYYAEEHDRRARAGLDYESSYGKARPNDTLLKLQRTTPYYQRNRAHICSFYIRGECTRGAECPYRHEMPVTGELSQQNIKDRYYGVNDPVALKLLNKAGDMPALEPPDDESIRTLYVGGLDARISEQDLRDEFYSHGEIESPPGTSTGQDQQLPPHMQYFNIPPPPPQHERTFYPSMDPGRMGAVIPNQESGNPGPQYADYPPPPLPPQGGDQYYQQYYPPPYGYMPPPSAEPSYQQYPPSSTMPPPTEPTDDQS</sequence>
<dbReference type="Gene3D" id="3.30.70.330">
    <property type="match status" value="1"/>
</dbReference>
<evidence type="ECO:0000313" key="10">
    <source>
        <dbReference type="Proteomes" id="UP000326396"/>
    </source>
</evidence>
<keyword evidence="5" id="KW-0238">DNA-binding</keyword>
<dbReference type="GO" id="GO:0008270">
    <property type="term" value="F:zinc ion binding"/>
    <property type="evidence" value="ECO:0007669"/>
    <property type="project" value="UniProtKB-KW"/>
</dbReference>
<dbReference type="InterPro" id="IPR032297">
    <property type="entry name" value="Torus"/>
</dbReference>
<dbReference type="GO" id="GO:0036002">
    <property type="term" value="F:pre-mRNA binding"/>
    <property type="evidence" value="ECO:0007669"/>
    <property type="project" value="TreeGrafter"/>
</dbReference>
<dbReference type="EMBL" id="SZYD01000017">
    <property type="protein sequence ID" value="KAD3067385.1"/>
    <property type="molecule type" value="Genomic_DNA"/>
</dbReference>
<dbReference type="InterPro" id="IPR000571">
    <property type="entry name" value="Znf_CCCH"/>
</dbReference>
<evidence type="ECO:0000256" key="7">
    <source>
        <dbReference type="SAM" id="MobiDB-lite"/>
    </source>
</evidence>
<comment type="caution">
    <text evidence="9">The sequence shown here is derived from an EMBL/GenBank/DDBJ whole genome shotgun (WGS) entry which is preliminary data.</text>
</comment>
<proteinExistence type="predicted"/>
<dbReference type="SMART" id="SM00356">
    <property type="entry name" value="ZnF_C3H1"/>
    <property type="match status" value="1"/>
</dbReference>
<keyword evidence="2 6" id="KW-0863">Zinc-finger</keyword>
<dbReference type="PANTHER" id="PTHR14089">
    <property type="entry name" value="PRE-MRNA-SPLICING FACTOR RBM22"/>
    <property type="match status" value="1"/>
</dbReference>
<dbReference type="SUPFAM" id="SSF90229">
    <property type="entry name" value="CCCH zinc finger"/>
    <property type="match status" value="1"/>
</dbReference>
<evidence type="ECO:0000256" key="3">
    <source>
        <dbReference type="ARBA" id="ARBA00022833"/>
    </source>
</evidence>
<dbReference type="InterPro" id="IPR012677">
    <property type="entry name" value="Nucleotide-bd_a/b_plait_sf"/>
</dbReference>
<feature type="compositionally biased region" description="Low complexity" evidence="7">
    <location>
        <begin position="498"/>
        <end position="507"/>
    </location>
</feature>
<dbReference type="Proteomes" id="UP000326396">
    <property type="component" value="Linkage Group LG7"/>
</dbReference>
<feature type="zinc finger region" description="C3H1-type" evidence="6">
    <location>
        <begin position="308"/>
        <end position="335"/>
    </location>
</feature>
<evidence type="ECO:0000256" key="4">
    <source>
        <dbReference type="ARBA" id="ARBA00022884"/>
    </source>
</evidence>
<evidence type="ECO:0000256" key="1">
    <source>
        <dbReference type="ARBA" id="ARBA00022723"/>
    </source>
</evidence>
<organism evidence="9 10">
    <name type="scientific">Mikania micrantha</name>
    <name type="common">bitter vine</name>
    <dbReference type="NCBI Taxonomy" id="192012"/>
    <lineage>
        <taxon>Eukaryota</taxon>
        <taxon>Viridiplantae</taxon>
        <taxon>Streptophyta</taxon>
        <taxon>Embryophyta</taxon>
        <taxon>Tracheophyta</taxon>
        <taxon>Spermatophyta</taxon>
        <taxon>Magnoliopsida</taxon>
        <taxon>eudicotyledons</taxon>
        <taxon>Gunneridae</taxon>
        <taxon>Pentapetalae</taxon>
        <taxon>asterids</taxon>
        <taxon>campanulids</taxon>
        <taxon>Asterales</taxon>
        <taxon>Asteraceae</taxon>
        <taxon>Asteroideae</taxon>
        <taxon>Heliantheae alliance</taxon>
        <taxon>Eupatorieae</taxon>
        <taxon>Mikania</taxon>
    </lineage>
</organism>
<dbReference type="InterPro" id="IPR036855">
    <property type="entry name" value="Znf_CCCH_sf"/>
</dbReference>
<keyword evidence="1 6" id="KW-0479">Metal-binding</keyword>
<feature type="compositionally biased region" description="Polar residues" evidence="7">
    <location>
        <begin position="409"/>
        <end position="418"/>
    </location>
</feature>
<dbReference type="Gene3D" id="4.10.1000.10">
    <property type="entry name" value="Zinc finger, CCCH-type"/>
    <property type="match status" value="1"/>
</dbReference>
<evidence type="ECO:0000259" key="8">
    <source>
        <dbReference type="PROSITE" id="PS50103"/>
    </source>
</evidence>
<protein>
    <recommendedName>
        <fullName evidence="8">C3H1-type domain-containing protein</fullName>
    </recommendedName>
</protein>
<dbReference type="InterPro" id="IPR048995">
    <property type="entry name" value="STL11/RBM22-like_N"/>
</dbReference>
<feature type="domain" description="C3H1-type" evidence="8">
    <location>
        <begin position="308"/>
        <end position="335"/>
    </location>
</feature>
<dbReference type="AlphaFoldDB" id="A0A5N6M0G9"/>
<evidence type="ECO:0000256" key="6">
    <source>
        <dbReference type="PROSITE-ProRule" id="PRU00723"/>
    </source>
</evidence>
<dbReference type="Pfam" id="PF21369">
    <property type="entry name" value="STL11_N"/>
    <property type="match status" value="1"/>
</dbReference>
<dbReference type="InterPro" id="IPR039171">
    <property type="entry name" value="Cwc2/Slt11"/>
</dbReference>
<dbReference type="OrthoDB" id="10259600at2759"/>
<gene>
    <name evidence="9" type="ORF">E3N88_35265</name>
</gene>